<dbReference type="AlphaFoldDB" id="A0A4V2W5P8"/>
<gene>
    <name evidence="3" type="ORF">EDD60_10644</name>
</gene>
<keyword evidence="1" id="KW-1133">Transmembrane helix</keyword>
<keyword evidence="1" id="KW-0812">Transmembrane</keyword>
<dbReference type="InterPro" id="IPR013783">
    <property type="entry name" value="Ig-like_fold"/>
</dbReference>
<keyword evidence="4" id="KW-1185">Reference proteome</keyword>
<dbReference type="Proteomes" id="UP000295515">
    <property type="component" value="Unassembled WGS sequence"/>
</dbReference>
<proteinExistence type="predicted"/>
<evidence type="ECO:0000256" key="1">
    <source>
        <dbReference type="SAM" id="Phobius"/>
    </source>
</evidence>
<keyword evidence="1" id="KW-0472">Membrane</keyword>
<feature type="domain" description="Pesticidal crystal protein Cry22Aa Ig-like" evidence="2">
    <location>
        <begin position="188"/>
        <end position="258"/>
    </location>
</feature>
<protein>
    <submittedName>
        <fullName evidence="3">Uncharacterized protein DUF5011</fullName>
    </submittedName>
</protein>
<dbReference type="Gene3D" id="2.60.40.10">
    <property type="entry name" value="Immunoglobulins"/>
    <property type="match status" value="1"/>
</dbReference>
<comment type="caution">
    <text evidence="3">The sequence shown here is derived from an EMBL/GenBank/DDBJ whole genome shotgun (WGS) entry which is preliminary data.</text>
</comment>
<evidence type="ECO:0000259" key="2">
    <source>
        <dbReference type="Pfam" id="PF16403"/>
    </source>
</evidence>
<reference evidence="3 4" key="1">
    <citation type="submission" date="2019-03" db="EMBL/GenBank/DDBJ databases">
        <title>Genomic Encyclopedia of Type Strains, Phase IV (KMG-IV): sequencing the most valuable type-strain genomes for metagenomic binning, comparative biology and taxonomic classification.</title>
        <authorList>
            <person name="Goeker M."/>
        </authorList>
    </citation>
    <scope>NUCLEOTIDE SEQUENCE [LARGE SCALE GENOMIC DNA]</scope>
    <source>
        <strain evidence="3 4">DSM 29487</strain>
    </source>
</reference>
<dbReference type="GeneID" id="98915008"/>
<evidence type="ECO:0000313" key="3">
    <source>
        <dbReference type="EMBL" id="TCW00713.1"/>
    </source>
</evidence>
<organism evidence="3 4">
    <name type="scientific">Longibaculum muris</name>
    <dbReference type="NCBI Taxonomy" id="1796628"/>
    <lineage>
        <taxon>Bacteria</taxon>
        <taxon>Bacillati</taxon>
        <taxon>Bacillota</taxon>
        <taxon>Erysipelotrichia</taxon>
        <taxon>Erysipelotrichales</taxon>
        <taxon>Coprobacillaceae</taxon>
        <taxon>Longibaculum</taxon>
    </lineage>
</organism>
<dbReference type="Pfam" id="PF16403">
    <property type="entry name" value="Bact_surface_Ig-like"/>
    <property type="match status" value="1"/>
</dbReference>
<accession>A0A4V2W5P8</accession>
<dbReference type="InterPro" id="IPR032179">
    <property type="entry name" value="Cry22Aa_Ig-like"/>
</dbReference>
<dbReference type="EMBL" id="SMCQ01000006">
    <property type="protein sequence ID" value="TCW00713.1"/>
    <property type="molecule type" value="Genomic_DNA"/>
</dbReference>
<name>A0A4V2W5P8_9FIRM</name>
<evidence type="ECO:0000313" key="4">
    <source>
        <dbReference type="Proteomes" id="UP000295515"/>
    </source>
</evidence>
<dbReference type="RefSeq" id="WP_066446607.1">
    <property type="nucleotide sequence ID" value="NZ_CAUWFI010000036.1"/>
</dbReference>
<sequence>MQNRLIISILTAFILIDALLIYLVLTISPIRLKRESFVYQYGEEIPVDVAEYVNANPSVLQNVKLDLSSVSKEVGTYPATIEYFGKKQSFQIQVVDTIKPKVQLKQVQFNIEVGQTIKAKDLIKKIDDQSKTTVYFYDEETQKKSKSKTFYTEKSYIEKIIVEDAHGNQSAALRVKIVVEANKVLPIISGVKDEEIQIGEVLDLKKGVKAIDDIEGDITSRMIISGEVNNQVPGVYQIVYTVSDKDGNIGKAVRKVTVLENDDN</sequence>
<feature type="transmembrane region" description="Helical" evidence="1">
    <location>
        <begin position="6"/>
        <end position="25"/>
    </location>
</feature>